<accession>A0A9P1IW62</accession>
<evidence type="ECO:0000256" key="1">
    <source>
        <dbReference type="SAM" id="Phobius"/>
    </source>
</evidence>
<dbReference type="EMBL" id="CANHGI010000005">
    <property type="protein sequence ID" value="CAI5453380.1"/>
    <property type="molecule type" value="Genomic_DNA"/>
</dbReference>
<keyword evidence="1" id="KW-0472">Membrane</keyword>
<feature type="transmembrane region" description="Helical" evidence="1">
    <location>
        <begin position="123"/>
        <end position="151"/>
    </location>
</feature>
<organism evidence="2 3">
    <name type="scientific">Caenorhabditis angaria</name>
    <dbReference type="NCBI Taxonomy" id="860376"/>
    <lineage>
        <taxon>Eukaryota</taxon>
        <taxon>Metazoa</taxon>
        <taxon>Ecdysozoa</taxon>
        <taxon>Nematoda</taxon>
        <taxon>Chromadorea</taxon>
        <taxon>Rhabditida</taxon>
        <taxon>Rhabditina</taxon>
        <taxon>Rhabditomorpha</taxon>
        <taxon>Rhabditoidea</taxon>
        <taxon>Rhabditidae</taxon>
        <taxon>Peloderinae</taxon>
        <taxon>Caenorhabditis</taxon>
    </lineage>
</organism>
<keyword evidence="1" id="KW-1133">Transmembrane helix</keyword>
<feature type="transmembrane region" description="Helical" evidence="1">
    <location>
        <begin position="208"/>
        <end position="228"/>
    </location>
</feature>
<evidence type="ECO:0000313" key="3">
    <source>
        <dbReference type="Proteomes" id="UP001152747"/>
    </source>
</evidence>
<dbReference type="Pfam" id="PF10318">
    <property type="entry name" value="7TM_GPCR_Srh"/>
    <property type="match status" value="1"/>
</dbReference>
<feature type="transmembrane region" description="Helical" evidence="1">
    <location>
        <begin position="20"/>
        <end position="42"/>
    </location>
</feature>
<evidence type="ECO:0000313" key="2">
    <source>
        <dbReference type="EMBL" id="CAI5453380.1"/>
    </source>
</evidence>
<gene>
    <name evidence="2" type="ORF">CAMP_LOCUS16017</name>
</gene>
<feature type="transmembrane region" description="Helical" evidence="1">
    <location>
        <begin position="172"/>
        <end position="196"/>
    </location>
</feature>
<dbReference type="AlphaFoldDB" id="A0A9P1IW62"/>
<sequence>MMIIPPWMSACLFGPIYDYPAIAVGLYVVFLLGSSSTIVYLLEYRMKAVVSLNNLKISKIASALKYLFFLTNFVVFGCFCNAYNDFQYQEDYKLELDKTDGPFPNFIYCNNCILYKMDSYKTLVFVLFAIFSTTIAANAGFLMAFVSYHALSSNPTIFSKRTMIIQKSFLRSLFLQLGVHFLFLVIPLIAFFPAFLLRLSMEKWQYSVHFLTILFVQHGSFSTLTMLMSNKQLRHNLNLFTQNVRRGLRLSSINESDHTMNQTSIALNIR</sequence>
<comment type="caution">
    <text evidence="2">The sequence shown here is derived from an EMBL/GenBank/DDBJ whole genome shotgun (WGS) entry which is preliminary data.</text>
</comment>
<protein>
    <recommendedName>
        <fullName evidence="4">Serpentine Receptor, class H</fullName>
    </recommendedName>
</protein>
<keyword evidence="1" id="KW-0812">Transmembrane</keyword>
<keyword evidence="3" id="KW-1185">Reference proteome</keyword>
<reference evidence="2" key="1">
    <citation type="submission" date="2022-11" db="EMBL/GenBank/DDBJ databases">
        <authorList>
            <person name="Kikuchi T."/>
        </authorList>
    </citation>
    <scope>NUCLEOTIDE SEQUENCE</scope>
    <source>
        <strain evidence="2">PS1010</strain>
    </source>
</reference>
<dbReference type="PANTHER" id="PTHR47405">
    <property type="entry name" value="SERPENTINE RECEPTOR, CLASS H-RELATED"/>
    <property type="match status" value="1"/>
</dbReference>
<evidence type="ECO:0008006" key="4">
    <source>
        <dbReference type="Google" id="ProtNLM"/>
    </source>
</evidence>
<dbReference type="Proteomes" id="UP001152747">
    <property type="component" value="Unassembled WGS sequence"/>
</dbReference>
<feature type="transmembrane region" description="Helical" evidence="1">
    <location>
        <begin position="63"/>
        <end position="84"/>
    </location>
</feature>
<proteinExistence type="predicted"/>
<dbReference type="InterPro" id="IPR019422">
    <property type="entry name" value="7TM_GPCR_serpentine_rcpt_Srh"/>
</dbReference>
<name>A0A9P1IW62_9PELO</name>